<feature type="region of interest" description="Disordered" evidence="1">
    <location>
        <begin position="221"/>
        <end position="249"/>
    </location>
</feature>
<dbReference type="PANTHER" id="PTHR31010:SF2">
    <property type="entry name" value="RAN-SPECIFIC GTPASE-ACTIVATING PROTEIN 30"/>
    <property type="match status" value="1"/>
</dbReference>
<evidence type="ECO:0000313" key="2">
    <source>
        <dbReference type="EMBL" id="KIH94447.1"/>
    </source>
</evidence>
<organism evidence="2 3">
    <name type="scientific">Sporothrix brasiliensis 5110</name>
    <dbReference type="NCBI Taxonomy" id="1398154"/>
    <lineage>
        <taxon>Eukaryota</taxon>
        <taxon>Fungi</taxon>
        <taxon>Dikarya</taxon>
        <taxon>Ascomycota</taxon>
        <taxon>Pezizomycotina</taxon>
        <taxon>Sordariomycetes</taxon>
        <taxon>Sordariomycetidae</taxon>
        <taxon>Ophiostomatales</taxon>
        <taxon>Ophiostomataceae</taxon>
        <taxon>Sporothrix</taxon>
    </lineage>
</organism>
<sequence>MDELLDRLGVQAVNYAMRCGIALTSTFAMKQCSRLLRTVDDKPQHKELEALQKELDSKIKIVSPALDLIEFKSGRGNVFLGNAAALAKALHRDIVALGNRVAKAAATEEHVQEQSYFLSQNTEERNVELLAIIRDIKNLLVHIDSDVPLLQLAITASGESLSASLPPSISPSRLLQASMCLVIGDTQFSGDPCRAVQIGPSFTLSLYMLFLGHSTVGNVPSTARHEATDDDPPRDDQKNSPYGIGPGERKPIWQEVLHKARVRICRTPPGVGFHHKLGFVPAANETAQDLLNTGNTICGKASLAGETDKEDEYSYFLEIIEDLDDGRAHDDNRTGAAYDGVPMAGEKEAISIRQISKLFYTDSGRILNIGNQNNFENSSVLLLKRDLTASSPSNAIANTQPEKESGDEGKPDDEDEQRDVDRQIREESKRDAGKLAAHADNHQNHGRQMFPSYLDPEWLALEVFVEDENDQRETDTDDSDADDEHDDESGSDNSNHEDNAVIARPTSRKRKSVDTHLAQQLHNMSVSRTAEAVHQQCTYGEGAYRNNNAPASETVPPRVPQSPYGSVTSSLSLLEMLIRLASLQQFQQTSHLAIPDHILTFFLEETSATGLRGEARLQAKQAAEQRMGFDPFTDSPTKE</sequence>
<feature type="compositionally biased region" description="Basic and acidic residues" evidence="1">
    <location>
        <begin position="419"/>
        <end position="443"/>
    </location>
</feature>
<dbReference type="PANTHER" id="PTHR31010">
    <property type="entry name" value="RAN-SPECIFIC GTPASE-ACTIVATING PROTEIN 30-RELATED"/>
    <property type="match status" value="1"/>
</dbReference>
<dbReference type="RefSeq" id="XP_040622457.1">
    <property type="nucleotide sequence ID" value="XM_040767326.1"/>
</dbReference>
<dbReference type="OrthoDB" id="512915at2759"/>
<feature type="region of interest" description="Disordered" evidence="1">
    <location>
        <begin position="544"/>
        <end position="563"/>
    </location>
</feature>
<dbReference type="EMBL" id="AWTV01000004">
    <property type="protein sequence ID" value="KIH94447.1"/>
    <property type="molecule type" value="Genomic_DNA"/>
</dbReference>
<proteinExistence type="predicted"/>
<reference evidence="2 3" key="1">
    <citation type="journal article" date="2014" name="BMC Genomics">
        <title>Comparative genomics of the major fungal agents of human and animal Sporotrichosis: Sporothrix schenckii and Sporothrix brasiliensis.</title>
        <authorList>
            <person name="Teixeira M.M."/>
            <person name="de Almeida L.G."/>
            <person name="Kubitschek-Barreira P."/>
            <person name="Alves F.L."/>
            <person name="Kioshima E.S."/>
            <person name="Abadio A.K."/>
            <person name="Fernandes L."/>
            <person name="Derengowski L.S."/>
            <person name="Ferreira K.S."/>
            <person name="Souza R.C."/>
            <person name="Ruiz J.C."/>
            <person name="de Andrade N.C."/>
            <person name="Paes H.C."/>
            <person name="Nicola A.M."/>
            <person name="Albuquerque P."/>
            <person name="Gerber A.L."/>
            <person name="Martins V.P."/>
            <person name="Peconick L.D."/>
            <person name="Neto A.V."/>
            <person name="Chaucanez C.B."/>
            <person name="Silva P.A."/>
            <person name="Cunha O.L."/>
            <person name="de Oliveira F.F."/>
            <person name="dos Santos T.C."/>
            <person name="Barros A.L."/>
            <person name="Soares M.A."/>
            <person name="de Oliveira L.M."/>
            <person name="Marini M.M."/>
            <person name="Villalobos-Duno H."/>
            <person name="Cunha M.M."/>
            <person name="de Hoog S."/>
            <person name="da Silveira J.F."/>
            <person name="Henrissat B."/>
            <person name="Nino-Vega G.A."/>
            <person name="Cisalpino P.S."/>
            <person name="Mora-Montes H.M."/>
            <person name="Almeida S.R."/>
            <person name="Stajich J.E."/>
            <person name="Lopes-Bezerra L.M."/>
            <person name="Vasconcelos A.T."/>
            <person name="Felipe M.S."/>
        </authorList>
    </citation>
    <scope>NUCLEOTIDE SEQUENCE [LARGE SCALE GENOMIC DNA]</scope>
    <source>
        <strain evidence="2 3">5110</strain>
    </source>
</reference>
<evidence type="ECO:0000256" key="1">
    <source>
        <dbReference type="SAM" id="MobiDB-lite"/>
    </source>
</evidence>
<dbReference type="Proteomes" id="UP000031575">
    <property type="component" value="Unassembled WGS sequence"/>
</dbReference>
<evidence type="ECO:0000313" key="3">
    <source>
        <dbReference type="Proteomes" id="UP000031575"/>
    </source>
</evidence>
<accession>A0A0C2JC10</accession>
<dbReference type="GO" id="GO:0005737">
    <property type="term" value="C:cytoplasm"/>
    <property type="evidence" value="ECO:0007669"/>
    <property type="project" value="TreeGrafter"/>
</dbReference>
<dbReference type="AlphaFoldDB" id="A0A0C2JC10"/>
<dbReference type="VEuPathDB" id="FungiDB:SPBR_09200"/>
<dbReference type="GO" id="GO:0005634">
    <property type="term" value="C:nucleus"/>
    <property type="evidence" value="ECO:0007669"/>
    <property type="project" value="TreeGrafter"/>
</dbReference>
<dbReference type="GO" id="GO:0030695">
    <property type="term" value="F:GTPase regulator activity"/>
    <property type="evidence" value="ECO:0007669"/>
    <property type="project" value="TreeGrafter"/>
</dbReference>
<feature type="region of interest" description="Disordered" evidence="1">
    <location>
        <begin position="618"/>
        <end position="639"/>
    </location>
</feature>
<feature type="region of interest" description="Disordered" evidence="1">
    <location>
        <begin position="467"/>
        <end position="515"/>
    </location>
</feature>
<protein>
    <recommendedName>
        <fullName evidence="4">RanGTP-binding protein</fullName>
    </recommendedName>
</protein>
<gene>
    <name evidence="2" type="ORF">SPBR_09200</name>
</gene>
<dbReference type="HOGENOM" id="CLU_014536_1_1_1"/>
<evidence type="ECO:0008006" key="4">
    <source>
        <dbReference type="Google" id="ProtNLM"/>
    </source>
</evidence>
<comment type="caution">
    <text evidence="2">The sequence shown here is derived from an EMBL/GenBank/DDBJ whole genome shotgun (WGS) entry which is preliminary data.</text>
</comment>
<feature type="region of interest" description="Disordered" evidence="1">
    <location>
        <begin position="392"/>
        <end position="450"/>
    </location>
</feature>
<dbReference type="GeneID" id="63682247"/>
<dbReference type="InterPro" id="IPR008812">
    <property type="entry name" value="Ran_GTP-bd-rel"/>
</dbReference>
<feature type="compositionally biased region" description="Acidic residues" evidence="1">
    <location>
        <begin position="467"/>
        <end position="490"/>
    </location>
</feature>
<keyword evidence="3" id="KW-1185">Reference proteome</keyword>
<dbReference type="Pfam" id="PF05508">
    <property type="entry name" value="Ran-binding"/>
    <property type="match status" value="1"/>
</dbReference>
<name>A0A0C2JC10_9PEZI</name>